<feature type="transmembrane region" description="Helical" evidence="9">
    <location>
        <begin position="6"/>
        <end position="29"/>
    </location>
</feature>
<feature type="transmembrane region" description="Helical" evidence="9">
    <location>
        <begin position="65"/>
        <end position="83"/>
    </location>
</feature>
<feature type="transmembrane region" description="Helical" evidence="9">
    <location>
        <begin position="95"/>
        <end position="116"/>
    </location>
</feature>
<organism evidence="10 11">
    <name type="scientific">Brucella pseudogrignonensis</name>
    <dbReference type="NCBI Taxonomy" id="419475"/>
    <lineage>
        <taxon>Bacteria</taxon>
        <taxon>Pseudomonadati</taxon>
        <taxon>Pseudomonadota</taxon>
        <taxon>Alphaproteobacteria</taxon>
        <taxon>Hyphomicrobiales</taxon>
        <taxon>Brucellaceae</taxon>
        <taxon>Brucella/Ochrobactrum group</taxon>
        <taxon>Brucella</taxon>
    </lineage>
</organism>
<dbReference type="PANTHER" id="PTHR11795:SF445">
    <property type="entry name" value="AMINO ACID ABC TRANSPORTER PERMEASE PROTEIN"/>
    <property type="match status" value="1"/>
</dbReference>
<dbReference type="Proteomes" id="UP000216188">
    <property type="component" value="Unassembled WGS sequence"/>
</dbReference>
<name>A0A256G3Q2_9HYPH</name>
<evidence type="ECO:0000256" key="3">
    <source>
        <dbReference type="ARBA" id="ARBA00022475"/>
    </source>
</evidence>
<evidence type="ECO:0000256" key="1">
    <source>
        <dbReference type="ARBA" id="ARBA00004651"/>
    </source>
</evidence>
<keyword evidence="5" id="KW-0029">Amino-acid transport</keyword>
<feature type="transmembrane region" description="Helical" evidence="9">
    <location>
        <begin position="259"/>
        <end position="278"/>
    </location>
</feature>
<protein>
    <submittedName>
        <fullName evidence="10">Branched-chain amino acid transport system / permease component family protein</fullName>
    </submittedName>
</protein>
<feature type="transmembrane region" description="Helical" evidence="9">
    <location>
        <begin position="181"/>
        <end position="206"/>
    </location>
</feature>
<evidence type="ECO:0000313" key="10">
    <source>
        <dbReference type="EMBL" id="OYR21610.1"/>
    </source>
</evidence>
<comment type="subcellular location">
    <subcellularLocation>
        <location evidence="1">Cell membrane</location>
        <topology evidence="1">Multi-pass membrane protein</topology>
    </subcellularLocation>
</comment>
<evidence type="ECO:0000256" key="7">
    <source>
        <dbReference type="ARBA" id="ARBA00023136"/>
    </source>
</evidence>
<comment type="caution">
    <text evidence="10">The sequence shown here is derived from an EMBL/GenBank/DDBJ whole genome shotgun (WGS) entry which is preliminary data.</text>
</comment>
<evidence type="ECO:0000256" key="5">
    <source>
        <dbReference type="ARBA" id="ARBA00022970"/>
    </source>
</evidence>
<feature type="transmembrane region" description="Helical" evidence="9">
    <location>
        <begin position="136"/>
        <end position="160"/>
    </location>
</feature>
<feature type="transmembrane region" description="Helical" evidence="9">
    <location>
        <begin position="226"/>
        <end position="247"/>
    </location>
</feature>
<keyword evidence="6 9" id="KW-1133">Transmembrane helix</keyword>
<dbReference type="CDD" id="cd06582">
    <property type="entry name" value="TM_PBP1_LivH_like"/>
    <property type="match status" value="1"/>
</dbReference>
<evidence type="ECO:0000256" key="2">
    <source>
        <dbReference type="ARBA" id="ARBA00022448"/>
    </source>
</evidence>
<evidence type="ECO:0000256" key="4">
    <source>
        <dbReference type="ARBA" id="ARBA00022692"/>
    </source>
</evidence>
<dbReference type="GO" id="GO:0022857">
    <property type="term" value="F:transmembrane transporter activity"/>
    <property type="evidence" value="ECO:0007669"/>
    <property type="project" value="InterPro"/>
</dbReference>
<evidence type="ECO:0000313" key="11">
    <source>
        <dbReference type="Proteomes" id="UP000216188"/>
    </source>
</evidence>
<dbReference type="PANTHER" id="PTHR11795">
    <property type="entry name" value="BRANCHED-CHAIN AMINO ACID TRANSPORT SYSTEM PERMEASE PROTEIN LIVH"/>
    <property type="match status" value="1"/>
</dbReference>
<keyword evidence="7 9" id="KW-0472">Membrane</keyword>
<dbReference type="EMBL" id="NNRM01000047">
    <property type="protein sequence ID" value="OYR21610.1"/>
    <property type="molecule type" value="Genomic_DNA"/>
</dbReference>
<dbReference type="AlphaFoldDB" id="A0A256G3Q2"/>
<evidence type="ECO:0000256" key="9">
    <source>
        <dbReference type="SAM" id="Phobius"/>
    </source>
</evidence>
<keyword evidence="11" id="KW-1185">Reference proteome</keyword>
<sequence>MNVIFQVLASGLTLGATYAISTVGLALVFGAMNMLNMSHGAILALGGYMAWFALVGLGLPPLIGVLVAIAVCAASGVLIYLLIARPMLNTEGFETRIFIATIGFGAVMESTILLLFGPQPKPQPLAVQGGLSFGGVHLPLQNLLIFLLAVLLMVALALLLQKSRMGRAIRATAQNRDAARLMGVRVGAVYAMVLAISGGLAAISGITISSLSSLLPNMGGDPMLKAFIICVVAGLGRVPGSVVAAVFIGLFEAVIQYTLGVRFSFALLLLLVIVVLIWKPQGVFGRHQGVRL</sequence>
<proteinExistence type="inferred from homology"/>
<dbReference type="RefSeq" id="WP_094544674.1">
    <property type="nucleotide sequence ID" value="NZ_JBHEEM010000002.1"/>
</dbReference>
<accession>A0A256G3Q2</accession>
<evidence type="ECO:0000256" key="6">
    <source>
        <dbReference type="ARBA" id="ARBA00022989"/>
    </source>
</evidence>
<dbReference type="InterPro" id="IPR001851">
    <property type="entry name" value="ABC_transp_permease"/>
</dbReference>
<keyword evidence="3" id="KW-1003">Cell membrane</keyword>
<reference evidence="10 11" key="1">
    <citation type="submission" date="2017-07" db="EMBL/GenBank/DDBJ databases">
        <title>Phylogenetic study on the rhizospheric bacterium Ochrobactrum sp. A44.</title>
        <authorList>
            <person name="Krzyzanowska D.M."/>
            <person name="Ossowicki A."/>
            <person name="Rajewska M."/>
            <person name="Maciag T."/>
            <person name="Kaczynski Z."/>
            <person name="Czerwicka M."/>
            <person name="Jafra S."/>
        </authorList>
    </citation>
    <scope>NUCLEOTIDE SEQUENCE [LARGE SCALE GENOMIC DNA]</scope>
    <source>
        <strain evidence="10 11">CCUG 30717</strain>
    </source>
</reference>
<dbReference type="GO" id="GO:0006865">
    <property type="term" value="P:amino acid transport"/>
    <property type="evidence" value="ECO:0007669"/>
    <property type="project" value="UniProtKB-KW"/>
</dbReference>
<evidence type="ECO:0000256" key="8">
    <source>
        <dbReference type="ARBA" id="ARBA00037998"/>
    </source>
</evidence>
<dbReference type="GO" id="GO:0005886">
    <property type="term" value="C:plasma membrane"/>
    <property type="evidence" value="ECO:0007669"/>
    <property type="project" value="UniProtKB-SubCell"/>
</dbReference>
<keyword evidence="4 9" id="KW-0812">Transmembrane</keyword>
<gene>
    <name evidence="10" type="ORF">CEV34_4917</name>
</gene>
<comment type="similarity">
    <text evidence="8">Belongs to the binding-protein-dependent transport system permease family. LivHM subfamily.</text>
</comment>
<feature type="transmembrane region" description="Helical" evidence="9">
    <location>
        <begin position="41"/>
        <end position="59"/>
    </location>
</feature>
<dbReference type="InterPro" id="IPR052157">
    <property type="entry name" value="BCAA_transport_permease"/>
</dbReference>
<keyword evidence="2" id="KW-0813">Transport</keyword>
<dbReference type="Pfam" id="PF02653">
    <property type="entry name" value="BPD_transp_2"/>
    <property type="match status" value="1"/>
</dbReference>